<feature type="domain" description="Glucose-methanol-choline oxidoreductase N-terminal" evidence="3">
    <location>
        <begin position="121"/>
        <end position="398"/>
    </location>
</feature>
<dbReference type="EMBL" id="KZ825897">
    <property type="protein sequence ID" value="PYH93238.1"/>
    <property type="molecule type" value="Genomic_DNA"/>
</dbReference>
<dbReference type="Pfam" id="PF05199">
    <property type="entry name" value="GMC_oxred_C"/>
    <property type="match status" value="1"/>
</dbReference>
<dbReference type="GO" id="GO:0050660">
    <property type="term" value="F:flavin adenine dinucleotide binding"/>
    <property type="evidence" value="ECO:0007669"/>
    <property type="project" value="InterPro"/>
</dbReference>
<dbReference type="SUPFAM" id="SSF54373">
    <property type="entry name" value="FAD-linked reductases, C-terminal domain"/>
    <property type="match status" value="1"/>
</dbReference>
<dbReference type="PANTHER" id="PTHR11552">
    <property type="entry name" value="GLUCOSE-METHANOL-CHOLINE GMC OXIDOREDUCTASE"/>
    <property type="match status" value="1"/>
</dbReference>
<dbReference type="GO" id="GO:0016614">
    <property type="term" value="F:oxidoreductase activity, acting on CH-OH group of donors"/>
    <property type="evidence" value="ECO:0007669"/>
    <property type="project" value="InterPro"/>
</dbReference>
<reference evidence="5 6" key="1">
    <citation type="submission" date="2018-02" db="EMBL/GenBank/DDBJ databases">
        <title>The genomes of Aspergillus section Nigri reveals drivers in fungal speciation.</title>
        <authorList>
            <consortium name="DOE Joint Genome Institute"/>
            <person name="Vesth T.C."/>
            <person name="Nybo J."/>
            <person name="Theobald S."/>
            <person name="Brandl J."/>
            <person name="Frisvad J.C."/>
            <person name="Nielsen K.F."/>
            <person name="Lyhne E.K."/>
            <person name="Kogle M.E."/>
            <person name="Kuo A."/>
            <person name="Riley R."/>
            <person name="Clum A."/>
            <person name="Nolan M."/>
            <person name="Lipzen A."/>
            <person name="Salamov A."/>
            <person name="Henrissat B."/>
            <person name="Wiebenga A."/>
            <person name="De vries R.P."/>
            <person name="Grigoriev I.V."/>
            <person name="Mortensen U.H."/>
            <person name="Andersen M.R."/>
            <person name="Baker S.E."/>
        </authorList>
    </citation>
    <scope>NUCLEOTIDE SEQUENCE [LARGE SCALE GENOMIC DNA]</scope>
    <source>
        <strain evidence="5 6">CBS 707.79</strain>
    </source>
</reference>
<dbReference type="InterPro" id="IPR012132">
    <property type="entry name" value="GMC_OxRdtase"/>
</dbReference>
<proteinExistence type="inferred from homology"/>
<evidence type="ECO:0000313" key="6">
    <source>
        <dbReference type="Proteomes" id="UP000247810"/>
    </source>
</evidence>
<keyword evidence="6" id="KW-1185">Reference proteome</keyword>
<evidence type="ECO:0000256" key="1">
    <source>
        <dbReference type="ARBA" id="ARBA00010790"/>
    </source>
</evidence>
<comment type="similarity">
    <text evidence="1">Belongs to the GMC oxidoreductase family.</text>
</comment>
<dbReference type="InterPro" id="IPR007867">
    <property type="entry name" value="GMC_OxRtase_C"/>
</dbReference>
<evidence type="ECO:0000313" key="5">
    <source>
        <dbReference type="EMBL" id="PYH93238.1"/>
    </source>
</evidence>
<dbReference type="Gene3D" id="3.50.50.60">
    <property type="entry name" value="FAD/NAD(P)-binding domain"/>
    <property type="match status" value="1"/>
</dbReference>
<dbReference type="InterPro" id="IPR036188">
    <property type="entry name" value="FAD/NAD-bd_sf"/>
</dbReference>
<evidence type="ECO:0000256" key="2">
    <source>
        <dbReference type="SAM" id="SignalP"/>
    </source>
</evidence>
<evidence type="ECO:0000259" key="3">
    <source>
        <dbReference type="Pfam" id="PF00732"/>
    </source>
</evidence>
<organism evidence="5 6">
    <name type="scientific">Aspergillus ellipticus CBS 707.79</name>
    <dbReference type="NCBI Taxonomy" id="1448320"/>
    <lineage>
        <taxon>Eukaryota</taxon>
        <taxon>Fungi</taxon>
        <taxon>Dikarya</taxon>
        <taxon>Ascomycota</taxon>
        <taxon>Pezizomycotina</taxon>
        <taxon>Eurotiomycetes</taxon>
        <taxon>Eurotiomycetidae</taxon>
        <taxon>Eurotiales</taxon>
        <taxon>Aspergillaceae</taxon>
        <taxon>Aspergillus</taxon>
        <taxon>Aspergillus subgen. Circumdati</taxon>
    </lineage>
</organism>
<dbReference type="Pfam" id="PF00732">
    <property type="entry name" value="GMC_oxred_N"/>
    <property type="match status" value="1"/>
</dbReference>
<accession>A0A319DYE2</accession>
<gene>
    <name evidence="5" type="ORF">BO71DRAFT_450896</name>
</gene>
<feature type="chain" id="PRO_5016276076" evidence="2">
    <location>
        <begin position="16"/>
        <end position="654"/>
    </location>
</feature>
<dbReference type="VEuPathDB" id="FungiDB:BO71DRAFT_450896"/>
<sequence>MHLALLLSACALATAVHLTGYEYIVVGSGAGGGPVAARLALAGHKTLLIESGPDPGANLNYTVPGYAALASEDPQMAWNGFVRHYANETRQALDFKTTYTTPSGDEYTGLHPPPGSTMKGILYPRAGALGGCTAHHALIAMYPHQSDFEYIANLTHDPSWSPAHIRQYFTRLENNHYLPPSYPGHGHSGWLSTQTAPINLVLQDPQFLDLLIGGALAFGNKTVNLATLLTGDANADTLARDTIPAYYQIPLSTSDGRRTGSREFLLAVASARHRNGTQKYPLTIRTNCHATKLLFNTTSSPPVATGIAFLDGPHLYRASPLSPPANSSSSPRPGTPGTATATHEIILSAGVFNTPQLLLLLLLLLLLSGIGPSADLHTHSLPLITHLPGVGTNLQDQYEIAVQSQLPKIFTILQPCTFNPSSGDPCLTRWTHPPPIPATDRGIYSTTGFATTMLYKSTTSPDNAYDLFIFGGIIDFRGYFPGYGLNVTARKNIFTWSILKAHPRNRAGVIKLRSTDPLDPPEIIFSYFDTGSPGTRDDESALSEAIRVARRAFRMQLLPAEEILPGGHVRSEEEVRAYVRDTAWGHHASCSCPIGADGDEMAVLDAEFRVRGVRGVRVVDASVFPRIPGTFTAVSTYLVGEKAGDVILRGRKGR</sequence>
<keyword evidence="2" id="KW-0732">Signal</keyword>
<dbReference type="InterPro" id="IPR000172">
    <property type="entry name" value="GMC_OxRdtase_N"/>
</dbReference>
<dbReference type="SUPFAM" id="SSF51905">
    <property type="entry name" value="FAD/NAD(P)-binding domain"/>
    <property type="match status" value="1"/>
</dbReference>
<protein>
    <submittedName>
        <fullName evidence="5">Choline dehydrogenase</fullName>
    </submittedName>
</protein>
<dbReference type="Gene3D" id="3.30.560.10">
    <property type="entry name" value="Glucose Oxidase, domain 3"/>
    <property type="match status" value="1"/>
</dbReference>
<dbReference type="AlphaFoldDB" id="A0A319DYE2"/>
<dbReference type="OrthoDB" id="269227at2759"/>
<dbReference type="Proteomes" id="UP000247810">
    <property type="component" value="Unassembled WGS sequence"/>
</dbReference>
<feature type="signal peptide" evidence="2">
    <location>
        <begin position="1"/>
        <end position="15"/>
    </location>
</feature>
<name>A0A319DYE2_9EURO</name>
<dbReference type="STRING" id="1448320.A0A319DYE2"/>
<dbReference type="PIRSF" id="PIRSF000137">
    <property type="entry name" value="Alcohol_oxidase"/>
    <property type="match status" value="1"/>
</dbReference>
<evidence type="ECO:0000259" key="4">
    <source>
        <dbReference type="Pfam" id="PF05199"/>
    </source>
</evidence>
<dbReference type="PANTHER" id="PTHR11552:SF100">
    <property type="entry name" value="DEHYDROGENASE, PUTATIVE (AFU_ORTHOLOGUE AFUA_5G00630)-RELATED"/>
    <property type="match status" value="1"/>
</dbReference>
<feature type="domain" description="Glucose-methanol-choline oxidoreductase C-terminal" evidence="4">
    <location>
        <begin position="503"/>
        <end position="640"/>
    </location>
</feature>